<feature type="region of interest" description="Disordered" evidence="1">
    <location>
        <begin position="281"/>
        <end position="305"/>
    </location>
</feature>
<dbReference type="AlphaFoldDB" id="A0A2H1V107"/>
<name>A0A2H1V107_SPOFR</name>
<gene>
    <name evidence="2" type="ORF">SFRICE_001450</name>
</gene>
<dbReference type="EMBL" id="ODYU01000171">
    <property type="protein sequence ID" value="SOQ34501.1"/>
    <property type="molecule type" value="Genomic_DNA"/>
</dbReference>
<protein>
    <submittedName>
        <fullName evidence="2">SFRICE_001450</fullName>
    </submittedName>
</protein>
<evidence type="ECO:0000256" key="1">
    <source>
        <dbReference type="SAM" id="MobiDB-lite"/>
    </source>
</evidence>
<organism evidence="2">
    <name type="scientific">Spodoptera frugiperda</name>
    <name type="common">Fall armyworm</name>
    <dbReference type="NCBI Taxonomy" id="7108"/>
    <lineage>
        <taxon>Eukaryota</taxon>
        <taxon>Metazoa</taxon>
        <taxon>Ecdysozoa</taxon>
        <taxon>Arthropoda</taxon>
        <taxon>Hexapoda</taxon>
        <taxon>Insecta</taxon>
        <taxon>Pterygota</taxon>
        <taxon>Neoptera</taxon>
        <taxon>Endopterygota</taxon>
        <taxon>Lepidoptera</taxon>
        <taxon>Glossata</taxon>
        <taxon>Ditrysia</taxon>
        <taxon>Noctuoidea</taxon>
        <taxon>Noctuidae</taxon>
        <taxon>Amphipyrinae</taxon>
        <taxon>Spodoptera</taxon>
    </lineage>
</organism>
<evidence type="ECO:0000313" key="2">
    <source>
        <dbReference type="EMBL" id="SOQ34501.1"/>
    </source>
</evidence>
<accession>A0A2H1V107</accession>
<proteinExistence type="predicted"/>
<reference evidence="2" key="1">
    <citation type="submission" date="2016-07" db="EMBL/GenBank/DDBJ databases">
        <authorList>
            <person name="Bretaudeau A."/>
        </authorList>
    </citation>
    <scope>NUCLEOTIDE SEQUENCE</scope>
    <source>
        <strain evidence="2">Rice</strain>
        <tissue evidence="2">Whole body</tissue>
    </source>
</reference>
<sequence length="347" mass="38559">MAFQFPALIAGMLKAVNYLDMCNLVDNYQFLRIWAMAVRICIRAYLAPIHNLLPMPKGMYVMSLTSPLAKRHIAYRQNRVFHTLACVEANWGMQPKTLIQYTFGELQFQDCIIQNKTTYIPSPISKSSDSYNSQKVSNALITTPALVLRMSIGDSDCLPGDLFLFKEANEQNKSPDRKRSVLPRCTCNARDSSGVAGNGKESHASAQMVRCASTATANRRETTLALYFVIGENHAMTSLTSGDARGSVRLLLTKNYPDPTPAFQAGASVNREDVWENHASARMDRLDRSATTASQKTDARAEPGSPHARVWFWSGGELSLFAFCIHALTVEGYRRAISDTWNVSRDG</sequence>